<dbReference type="AlphaFoldDB" id="S5TMX8"/>
<dbReference type="EMBL" id="CP003924">
    <property type="protein sequence ID" value="AGS36008.1"/>
    <property type="molecule type" value="Genomic_DNA"/>
</dbReference>
<dbReference type="KEGG" id="cmd:B841_12690"/>
<dbReference type="PATRIC" id="fig|1224163.3.peg.2563"/>
<sequence length="107" mass="12063">MFHVKRHLYVRTDLFVPGVGALINVAHLEEIDDTRCTLRRMIEMNGEEVIMGASVDGHTVGAVNKPNETVPHPDTYDQFPDISATYLEADEFDALWTETVAKFPELC</sequence>
<name>S5TMX8_9CORY</name>
<accession>S5TMX8</accession>
<dbReference type="eggNOG" id="ENOG5030QBX">
    <property type="taxonomic scope" value="Bacteria"/>
</dbReference>
<proteinExistence type="predicted"/>
<organism evidence="1 2">
    <name type="scientific">Corynebacterium maris DSM 45190</name>
    <dbReference type="NCBI Taxonomy" id="1224163"/>
    <lineage>
        <taxon>Bacteria</taxon>
        <taxon>Bacillati</taxon>
        <taxon>Actinomycetota</taxon>
        <taxon>Actinomycetes</taxon>
        <taxon>Mycobacteriales</taxon>
        <taxon>Corynebacteriaceae</taxon>
        <taxon>Corynebacterium</taxon>
    </lineage>
</organism>
<dbReference type="RefSeq" id="WP_020936589.1">
    <property type="nucleotide sequence ID" value="NC_021915.1"/>
</dbReference>
<gene>
    <name evidence="1" type="ORF">B841_12690</name>
</gene>
<dbReference type="OrthoDB" id="4414653at2"/>
<dbReference type="HOGENOM" id="CLU_177601_0_0_11"/>
<evidence type="ECO:0000313" key="2">
    <source>
        <dbReference type="Proteomes" id="UP000015388"/>
    </source>
</evidence>
<protein>
    <submittedName>
        <fullName evidence="1">Uncharacterized protein</fullName>
    </submittedName>
</protein>
<dbReference type="STRING" id="1224163.B841_12690"/>
<reference evidence="1 2" key="1">
    <citation type="submission" date="2012-11" db="EMBL/GenBank/DDBJ databases">
        <title>The complete genome sequence of Corynebacterium maris Coryn-1 (=DSM 45190).</title>
        <authorList>
            <person name="Schaffert L."/>
            <person name="Albersmeier A."/>
            <person name="Kalinowski J."/>
            <person name="Ruckert C."/>
        </authorList>
    </citation>
    <scope>NUCLEOTIDE SEQUENCE [LARGE SCALE GENOMIC DNA]</scope>
    <source>
        <strain evidence="2">Coryn-1</strain>
    </source>
</reference>
<evidence type="ECO:0000313" key="1">
    <source>
        <dbReference type="EMBL" id="AGS36008.1"/>
    </source>
</evidence>
<dbReference type="Proteomes" id="UP000015388">
    <property type="component" value="Chromosome"/>
</dbReference>
<keyword evidence="2" id="KW-1185">Reference proteome</keyword>